<dbReference type="PROSITE" id="PS51202">
    <property type="entry name" value="RCK_C"/>
    <property type="match status" value="2"/>
</dbReference>
<protein>
    <submittedName>
        <fullName evidence="3">Protein with PhoU and TrkA-C domains</fullName>
    </submittedName>
</protein>
<evidence type="ECO:0000313" key="4">
    <source>
        <dbReference type="Proteomes" id="UP000001979"/>
    </source>
</evidence>
<dbReference type="PANTHER" id="PTHR30445">
    <property type="entry name" value="K(+)_H(+) ANTIPORTER SUBUNIT KHTT"/>
    <property type="match status" value="1"/>
</dbReference>
<evidence type="ECO:0000313" key="3">
    <source>
        <dbReference type="EMBL" id="ABE51746.1"/>
    </source>
</evidence>
<dbReference type="GO" id="GO:0006813">
    <property type="term" value="P:potassium ion transport"/>
    <property type="evidence" value="ECO:0007669"/>
    <property type="project" value="InterPro"/>
</dbReference>
<evidence type="ECO:0000259" key="2">
    <source>
        <dbReference type="PROSITE" id="PS51202"/>
    </source>
</evidence>
<sequence>MRITCGTQKMSPKVIRYIPRNLKDLLIEMKDTSELMVDLAYSAMVYDDEDISGEVLDLEEKMDTLHYHMKMAAMLSTRRIEEAEDMVGVLQVAASAENIANAAGDIAKIIEMDMGIPLELKLALREAEETIIRVTINENSDMVGSTLGDLELEVETGMWIIAIRRHTDWVYDPHHDTRIRADDVIFARGHDEGVPLLVELATTQKYIPRRVEHEKGLNDLDKAVDIIVDMKNTAELAVGLAYSALLFDNTDIAEEVKALEREMDEMKYDLQHWVLETAKHVADVNELRGLLHLANASESISDAAYGIADTVLRDIDLHPVITIAVRESDEVITKLRVEGCSPIIGKSYRELKLGTETGVHIMAVKRAERWVYSPSAKTTVQEGDILIGRGSHISEEALLEMCACPIRGDS</sequence>
<dbReference type="SUPFAM" id="SSF116726">
    <property type="entry name" value="TrkA C-terminal domain-like"/>
    <property type="match status" value="2"/>
</dbReference>
<dbReference type="PANTHER" id="PTHR30445:SF8">
    <property type="entry name" value="K(+)_H(+) ANTIPORTER SUBUNIT KHTT"/>
    <property type="match status" value="1"/>
</dbReference>
<keyword evidence="1" id="KW-0175">Coiled coil</keyword>
<dbReference type="Gene3D" id="1.20.58.220">
    <property type="entry name" value="Phosphate transport system protein phou homolog 2, domain 2"/>
    <property type="match status" value="2"/>
</dbReference>
<dbReference type="InterPro" id="IPR036721">
    <property type="entry name" value="RCK_C_sf"/>
</dbReference>
<gene>
    <name evidence="3" type="ordered locus">Mbur_0790</name>
</gene>
<feature type="domain" description="RCK C-terminal" evidence="2">
    <location>
        <begin position="318"/>
        <end position="404"/>
    </location>
</feature>
<dbReference type="InterPro" id="IPR038078">
    <property type="entry name" value="PhoU-like_sf"/>
</dbReference>
<dbReference type="SUPFAM" id="SSF109755">
    <property type="entry name" value="PhoU-like"/>
    <property type="match status" value="2"/>
</dbReference>
<dbReference type="InterPro" id="IPR006037">
    <property type="entry name" value="RCK_C"/>
</dbReference>
<dbReference type="Gene3D" id="3.30.70.1450">
    <property type="entry name" value="Regulator of K+ conductance, C-terminal domain"/>
    <property type="match status" value="2"/>
</dbReference>
<dbReference type="InterPro" id="IPR026022">
    <property type="entry name" value="PhoU_dom"/>
</dbReference>
<proteinExistence type="predicted"/>
<feature type="coiled-coil region" evidence="1">
    <location>
        <begin position="249"/>
        <end position="276"/>
    </location>
</feature>
<dbReference type="HOGENOM" id="CLU_057266_0_0_2"/>
<dbReference type="GO" id="GO:0008324">
    <property type="term" value="F:monoatomic cation transmembrane transporter activity"/>
    <property type="evidence" value="ECO:0007669"/>
    <property type="project" value="InterPro"/>
</dbReference>
<dbReference type="Pfam" id="PF01895">
    <property type="entry name" value="PhoU"/>
    <property type="match status" value="2"/>
</dbReference>
<dbReference type="AlphaFoldDB" id="Q12XT0"/>
<accession>Q12XT0</accession>
<dbReference type="Proteomes" id="UP000001979">
    <property type="component" value="Chromosome"/>
</dbReference>
<dbReference type="KEGG" id="mbu:Mbur_0790"/>
<dbReference type="EMBL" id="CP000300">
    <property type="protein sequence ID" value="ABE51746.1"/>
    <property type="molecule type" value="Genomic_DNA"/>
</dbReference>
<feature type="domain" description="RCK C-terminal" evidence="2">
    <location>
        <begin position="119"/>
        <end position="203"/>
    </location>
</feature>
<keyword evidence="4" id="KW-1185">Reference proteome</keyword>
<dbReference type="InterPro" id="IPR050144">
    <property type="entry name" value="AAE_transporter"/>
</dbReference>
<evidence type="ECO:0000256" key="1">
    <source>
        <dbReference type="SAM" id="Coils"/>
    </source>
</evidence>
<name>Q12XT0_METBU</name>
<organism evidence="3 4">
    <name type="scientific">Methanococcoides burtonii (strain DSM 6242 / NBRC 107633 / OCM 468 / ACE-M)</name>
    <dbReference type="NCBI Taxonomy" id="259564"/>
    <lineage>
        <taxon>Archaea</taxon>
        <taxon>Methanobacteriati</taxon>
        <taxon>Methanobacteriota</taxon>
        <taxon>Stenosarchaea group</taxon>
        <taxon>Methanomicrobia</taxon>
        <taxon>Methanosarcinales</taxon>
        <taxon>Methanosarcinaceae</taxon>
        <taxon>Methanococcoides</taxon>
    </lineage>
</organism>
<reference evidence="4" key="1">
    <citation type="journal article" date="2009" name="ISME J.">
        <title>The genome sequence of the psychrophilic archaeon, Methanococcoides burtonii: the role of genome evolution in cold adaptation.</title>
        <authorList>
            <person name="Allen M.A."/>
            <person name="Lauro F.M."/>
            <person name="Williams T.J."/>
            <person name="Burg D."/>
            <person name="Siddiqui K.S."/>
            <person name="De Francisci D."/>
            <person name="Chong K.W."/>
            <person name="Pilak O."/>
            <person name="Chew H.H."/>
            <person name="De Maere M.Z."/>
            <person name="Ting L."/>
            <person name="Katrib M."/>
            <person name="Ng C."/>
            <person name="Sowers K.R."/>
            <person name="Galperin M.Y."/>
            <person name="Anderson I.J."/>
            <person name="Ivanova N."/>
            <person name="Dalin E."/>
            <person name="Martinez M."/>
            <person name="Lapidus A."/>
            <person name="Hauser L."/>
            <person name="Land M."/>
            <person name="Thomas T."/>
            <person name="Cavicchioli R."/>
        </authorList>
    </citation>
    <scope>NUCLEOTIDE SEQUENCE [LARGE SCALE GENOMIC DNA]</scope>
    <source>
        <strain evidence="4">DSM 6242 / NBRC 107633 / OCM 468 / ACE-M</strain>
    </source>
</reference>
<dbReference type="Pfam" id="PF02080">
    <property type="entry name" value="TrkA_C"/>
    <property type="match status" value="2"/>
</dbReference>
<dbReference type="STRING" id="259564.Mbur_0790"/>